<protein>
    <submittedName>
        <fullName evidence="8">Galactose-binding like protein</fullName>
    </submittedName>
</protein>
<evidence type="ECO:0000313" key="9">
    <source>
        <dbReference type="Proteomes" id="UP000799437"/>
    </source>
</evidence>
<evidence type="ECO:0000256" key="1">
    <source>
        <dbReference type="ARBA" id="ARBA00006762"/>
    </source>
</evidence>
<proteinExistence type="inferred from homology"/>
<reference evidence="8" key="1">
    <citation type="journal article" date="2020" name="Stud. Mycol.">
        <title>101 Dothideomycetes genomes: a test case for predicting lifestyles and emergence of pathogens.</title>
        <authorList>
            <person name="Haridas S."/>
            <person name="Albert R."/>
            <person name="Binder M."/>
            <person name="Bloem J."/>
            <person name="Labutti K."/>
            <person name="Salamov A."/>
            <person name="Andreopoulos B."/>
            <person name="Baker S."/>
            <person name="Barry K."/>
            <person name="Bills G."/>
            <person name="Bluhm B."/>
            <person name="Cannon C."/>
            <person name="Castanera R."/>
            <person name="Culley D."/>
            <person name="Daum C."/>
            <person name="Ezra D."/>
            <person name="Gonzalez J."/>
            <person name="Henrissat B."/>
            <person name="Kuo A."/>
            <person name="Liang C."/>
            <person name="Lipzen A."/>
            <person name="Lutzoni F."/>
            <person name="Magnuson J."/>
            <person name="Mondo S."/>
            <person name="Nolan M."/>
            <person name="Ohm R."/>
            <person name="Pangilinan J."/>
            <person name="Park H.-J."/>
            <person name="Ramirez L."/>
            <person name="Alfaro M."/>
            <person name="Sun H."/>
            <person name="Tritt A."/>
            <person name="Yoshinaga Y."/>
            <person name="Zwiers L.-H."/>
            <person name="Turgeon B."/>
            <person name="Goodwin S."/>
            <person name="Spatafora J."/>
            <person name="Crous P."/>
            <person name="Grigoriev I."/>
        </authorList>
    </citation>
    <scope>NUCLEOTIDE SEQUENCE</scope>
    <source>
        <strain evidence="8">CBS 121739</strain>
    </source>
</reference>
<evidence type="ECO:0000313" key="8">
    <source>
        <dbReference type="EMBL" id="KAF2757024.1"/>
    </source>
</evidence>
<dbReference type="PANTHER" id="PTHR12936">
    <property type="entry name" value="ANAPHASE-PROMOTING COMPLEX 10"/>
    <property type="match status" value="1"/>
</dbReference>
<dbReference type="SMART" id="SM01337">
    <property type="entry name" value="APC10"/>
    <property type="match status" value="1"/>
</dbReference>
<feature type="compositionally biased region" description="Acidic residues" evidence="6">
    <location>
        <begin position="20"/>
        <end position="65"/>
    </location>
</feature>
<dbReference type="GO" id="GO:0005680">
    <property type="term" value="C:anaphase-promoting complex"/>
    <property type="evidence" value="ECO:0007669"/>
    <property type="project" value="InterPro"/>
</dbReference>
<comment type="similarity">
    <text evidence="1">Belongs to the APC10 family.</text>
</comment>
<dbReference type="Pfam" id="PF03256">
    <property type="entry name" value="ANAPC10"/>
    <property type="match status" value="1"/>
</dbReference>
<dbReference type="InterPro" id="IPR008979">
    <property type="entry name" value="Galactose-bd-like_sf"/>
</dbReference>
<dbReference type="GO" id="GO:0031145">
    <property type="term" value="P:anaphase-promoting complex-dependent catabolic process"/>
    <property type="evidence" value="ECO:0007669"/>
    <property type="project" value="InterPro"/>
</dbReference>
<evidence type="ECO:0000256" key="6">
    <source>
        <dbReference type="SAM" id="MobiDB-lite"/>
    </source>
</evidence>
<keyword evidence="3" id="KW-0498">Mitosis</keyword>
<keyword evidence="9" id="KW-1185">Reference proteome</keyword>
<dbReference type="AlphaFoldDB" id="A0A6A6W4R1"/>
<evidence type="ECO:0000256" key="4">
    <source>
        <dbReference type="ARBA" id="ARBA00022786"/>
    </source>
</evidence>
<dbReference type="InterPro" id="IPR016901">
    <property type="entry name" value="APC10/Doc1"/>
</dbReference>
<feature type="compositionally biased region" description="Gly residues" evidence="6">
    <location>
        <begin position="330"/>
        <end position="343"/>
    </location>
</feature>
<dbReference type="GO" id="GO:0051301">
    <property type="term" value="P:cell division"/>
    <property type="evidence" value="ECO:0007669"/>
    <property type="project" value="UniProtKB-KW"/>
</dbReference>
<accession>A0A6A6W4R1</accession>
<evidence type="ECO:0000259" key="7">
    <source>
        <dbReference type="PROSITE" id="PS51284"/>
    </source>
</evidence>
<dbReference type="Proteomes" id="UP000799437">
    <property type="component" value="Unassembled WGS sequence"/>
</dbReference>
<evidence type="ECO:0000256" key="2">
    <source>
        <dbReference type="ARBA" id="ARBA00022618"/>
    </source>
</evidence>
<gene>
    <name evidence="8" type="ORF">EJ05DRAFT_539114</name>
</gene>
<keyword evidence="4" id="KW-0833">Ubl conjugation pathway</keyword>
<feature type="compositionally biased region" description="Basic and acidic residues" evidence="6">
    <location>
        <begin position="240"/>
        <end position="252"/>
    </location>
</feature>
<dbReference type="OrthoDB" id="24948at2759"/>
<dbReference type="InterPro" id="IPR004939">
    <property type="entry name" value="APC_su10/DOC_dom"/>
</dbReference>
<feature type="compositionally biased region" description="Acidic residues" evidence="6">
    <location>
        <begin position="194"/>
        <end position="222"/>
    </location>
</feature>
<name>A0A6A6W4R1_9PEZI</name>
<feature type="region of interest" description="Disordered" evidence="6">
    <location>
        <begin position="316"/>
        <end position="345"/>
    </location>
</feature>
<keyword evidence="5" id="KW-0131">Cell cycle</keyword>
<feature type="region of interest" description="Disordered" evidence="6">
    <location>
        <begin position="1"/>
        <end position="80"/>
    </location>
</feature>
<organism evidence="8 9">
    <name type="scientific">Pseudovirgaria hyperparasitica</name>
    <dbReference type="NCBI Taxonomy" id="470096"/>
    <lineage>
        <taxon>Eukaryota</taxon>
        <taxon>Fungi</taxon>
        <taxon>Dikarya</taxon>
        <taxon>Ascomycota</taxon>
        <taxon>Pezizomycotina</taxon>
        <taxon>Dothideomycetes</taxon>
        <taxon>Dothideomycetes incertae sedis</taxon>
        <taxon>Acrospermales</taxon>
        <taxon>Acrospermaceae</taxon>
        <taxon>Pseudovirgaria</taxon>
    </lineage>
</organism>
<feature type="region of interest" description="Disordered" evidence="6">
    <location>
        <begin position="193"/>
        <end position="273"/>
    </location>
</feature>
<dbReference type="GO" id="GO:0070979">
    <property type="term" value="P:protein K11-linked ubiquitination"/>
    <property type="evidence" value="ECO:0007669"/>
    <property type="project" value="TreeGrafter"/>
</dbReference>
<evidence type="ECO:0000256" key="5">
    <source>
        <dbReference type="ARBA" id="ARBA00023306"/>
    </source>
</evidence>
<dbReference type="RefSeq" id="XP_033599475.1">
    <property type="nucleotide sequence ID" value="XM_033749498.1"/>
</dbReference>
<dbReference type="EMBL" id="ML996574">
    <property type="protein sequence ID" value="KAF2757024.1"/>
    <property type="molecule type" value="Genomic_DNA"/>
</dbReference>
<dbReference type="Gene3D" id="2.60.120.260">
    <property type="entry name" value="Galactose-binding domain-like"/>
    <property type="match status" value="1"/>
</dbReference>
<dbReference type="CDD" id="cd08366">
    <property type="entry name" value="APC10"/>
    <property type="match status" value="1"/>
</dbReference>
<evidence type="ECO:0000256" key="3">
    <source>
        <dbReference type="ARBA" id="ARBA00022776"/>
    </source>
</evidence>
<dbReference type="GeneID" id="54490552"/>
<dbReference type="PROSITE" id="PS51284">
    <property type="entry name" value="DOC"/>
    <property type="match status" value="1"/>
</dbReference>
<dbReference type="PANTHER" id="PTHR12936:SF0">
    <property type="entry name" value="ANAPHASE-PROMOTING COMPLEX SUBUNIT 10"/>
    <property type="match status" value="1"/>
</dbReference>
<feature type="domain" description="DOC" evidence="7">
    <location>
        <begin position="62"/>
        <end position="325"/>
    </location>
</feature>
<keyword evidence="2" id="KW-0132">Cell division</keyword>
<feature type="compositionally biased region" description="Basic residues" evidence="6">
    <location>
        <begin position="256"/>
        <end position="270"/>
    </location>
</feature>
<sequence length="372" mass="41298">MPPSARFSRAPPHQQRYTDNDEDLEDDGFEDEDIDEDGDAMEDVEEGNEEEVEVEEDDDEDEDEAHDLPPTSPTQHPPLPAHLREISSLASWTVSSSKPGCSIAQLRSPSTSAFWQSDGPQPHYLNIHFFKRVSIAGVRLFLDFDADESYTPTRIVFLAGTGYNDLVEWAEMRLEQPRGWCSVDMSNVGRYEYLDDSDDADDHSDAADSDDDDDDEDADSDDAFPLSTPSTSPSPPVSRDGSKSPLPREHTSTRTKSTHRRRRRRRRRAPTLRAHLLQVKIMENHQNGKDTHLRGLQIFARDRTRREEPRVRVPNVAVHGGSSSTPVGLTRGGGGGGGVGRMGGSPVKELAMRTKKSVLGGLGDWGDGPDLR</sequence>
<dbReference type="SUPFAM" id="SSF49785">
    <property type="entry name" value="Galactose-binding domain-like"/>
    <property type="match status" value="1"/>
</dbReference>
<feature type="compositionally biased region" description="Pro residues" evidence="6">
    <location>
        <begin position="70"/>
        <end position="80"/>
    </location>
</feature>